<sequence>MAEQILRRHGSWQRLRWNILGVLGCCLIPYLARLVTNPVGDGPGLLVATLTGSLIASLIGVYLLRSLSNYPGVQSSLYIFPSFLTGYGIVFFTFLFSRFYYSRLVFISSLLLCVAWFYVAYFKAQRRSGPTIGIIPVGAAVELIEVPHVKWRVLDDPMDDASDLSAIAADLRADLSDDWERRLSDYALDGLPVYHSKQLHESLTGKVQLEHLSENSFGSLSPVSAYMTLKHLLDWITAALALLCLLPVFVFVAVMIRLDSPGPAIFRQQRIGFRGQPFTCYKFRTMRVAPAAAGDDRSHAMTQSNDQRITRIGRFLRTSRLDELPQILNVLKGEMSWIGPRPEATVLSRWYEAELPFYRYRHIVRPGITGWAQVNQGHVADVDEVLHKLHFDFYYIRRFSPWLDILIVARTIRTMVTGFGAR</sequence>
<dbReference type="EMBL" id="JACIJJ010000008">
    <property type="protein sequence ID" value="MBB5700140.1"/>
    <property type="molecule type" value="Genomic_DNA"/>
</dbReference>
<gene>
    <name evidence="5" type="ORF">FHR19_003522</name>
</gene>
<keyword evidence="3" id="KW-0812">Transmembrane</keyword>
<name>A0A7W9EKJ5_9SPHN</name>
<evidence type="ECO:0000256" key="1">
    <source>
        <dbReference type="ARBA" id="ARBA00006464"/>
    </source>
</evidence>
<keyword evidence="6" id="KW-1185">Reference proteome</keyword>
<reference evidence="5 6" key="1">
    <citation type="submission" date="2020-08" db="EMBL/GenBank/DDBJ databases">
        <title>Genomic Encyclopedia of Type Strains, Phase IV (KMG-IV): sequencing the most valuable type-strain genomes for metagenomic binning, comparative biology and taxonomic classification.</title>
        <authorList>
            <person name="Goeker M."/>
        </authorList>
    </citation>
    <scope>NUCLEOTIDE SEQUENCE [LARGE SCALE GENOMIC DNA]</scope>
    <source>
        <strain evidence="5 6">DSM 27244</strain>
    </source>
</reference>
<keyword evidence="3" id="KW-1133">Transmembrane helix</keyword>
<dbReference type="GO" id="GO:0000271">
    <property type="term" value="P:polysaccharide biosynthetic process"/>
    <property type="evidence" value="ECO:0007669"/>
    <property type="project" value="UniProtKB-KW"/>
</dbReference>
<organism evidence="5 6">
    <name type="scientific">Sphingomonas yantingensis</name>
    <dbReference type="NCBI Taxonomy" id="1241761"/>
    <lineage>
        <taxon>Bacteria</taxon>
        <taxon>Pseudomonadati</taxon>
        <taxon>Pseudomonadota</taxon>
        <taxon>Alphaproteobacteria</taxon>
        <taxon>Sphingomonadales</taxon>
        <taxon>Sphingomonadaceae</taxon>
        <taxon>Sphingomonas</taxon>
    </lineage>
</organism>
<dbReference type="RefSeq" id="WP_221228617.1">
    <property type="nucleotide sequence ID" value="NZ_JACIJJ010000008.1"/>
</dbReference>
<evidence type="ECO:0000313" key="5">
    <source>
        <dbReference type="EMBL" id="MBB5700140.1"/>
    </source>
</evidence>
<feature type="transmembrane region" description="Helical" evidence="3">
    <location>
        <begin position="76"/>
        <end position="94"/>
    </location>
</feature>
<dbReference type="GO" id="GO:0016780">
    <property type="term" value="F:phosphotransferase activity, for other substituted phosphate groups"/>
    <property type="evidence" value="ECO:0007669"/>
    <property type="project" value="TreeGrafter"/>
</dbReference>
<feature type="transmembrane region" description="Helical" evidence="3">
    <location>
        <begin position="232"/>
        <end position="256"/>
    </location>
</feature>
<dbReference type="PANTHER" id="PTHR30576">
    <property type="entry name" value="COLANIC BIOSYNTHESIS UDP-GLUCOSE LIPID CARRIER TRANSFERASE"/>
    <property type="match status" value="1"/>
</dbReference>
<keyword evidence="2" id="KW-0270">Exopolysaccharide synthesis</keyword>
<feature type="transmembrane region" description="Helical" evidence="3">
    <location>
        <begin position="15"/>
        <end position="32"/>
    </location>
</feature>
<feature type="transmembrane region" description="Helical" evidence="3">
    <location>
        <begin position="44"/>
        <end position="64"/>
    </location>
</feature>
<evidence type="ECO:0000256" key="3">
    <source>
        <dbReference type="SAM" id="Phobius"/>
    </source>
</evidence>
<feature type="transmembrane region" description="Helical" evidence="3">
    <location>
        <begin position="100"/>
        <end position="121"/>
    </location>
</feature>
<dbReference type="Pfam" id="PF02397">
    <property type="entry name" value="Bac_transf"/>
    <property type="match status" value="1"/>
</dbReference>
<keyword evidence="5" id="KW-0808">Transferase</keyword>
<dbReference type="PANTHER" id="PTHR30576:SF0">
    <property type="entry name" value="UNDECAPRENYL-PHOSPHATE N-ACETYLGALACTOSAMINYL 1-PHOSPHATE TRANSFERASE-RELATED"/>
    <property type="match status" value="1"/>
</dbReference>
<proteinExistence type="inferred from homology"/>
<comment type="caution">
    <text evidence="5">The sequence shown here is derived from an EMBL/GenBank/DDBJ whole genome shotgun (WGS) entry which is preliminary data.</text>
</comment>
<protein>
    <submittedName>
        <fullName evidence="5">Lipopolysaccharide/colanic/teichoic acid biosynthesis glycosyltransferase</fullName>
    </submittedName>
</protein>
<evidence type="ECO:0000256" key="2">
    <source>
        <dbReference type="ARBA" id="ARBA00023169"/>
    </source>
</evidence>
<dbReference type="AlphaFoldDB" id="A0A7W9EKJ5"/>
<feature type="domain" description="Bacterial sugar transferase" evidence="4">
    <location>
        <begin position="230"/>
        <end position="416"/>
    </location>
</feature>
<comment type="similarity">
    <text evidence="1">Belongs to the bacterial sugar transferase family.</text>
</comment>
<evidence type="ECO:0000259" key="4">
    <source>
        <dbReference type="Pfam" id="PF02397"/>
    </source>
</evidence>
<accession>A0A7W9EKJ5</accession>
<dbReference type="Proteomes" id="UP000557739">
    <property type="component" value="Unassembled WGS sequence"/>
</dbReference>
<evidence type="ECO:0000313" key="6">
    <source>
        <dbReference type="Proteomes" id="UP000557739"/>
    </source>
</evidence>
<keyword evidence="3" id="KW-0472">Membrane</keyword>
<dbReference type="InterPro" id="IPR003362">
    <property type="entry name" value="Bact_transf"/>
</dbReference>